<evidence type="ECO:0000256" key="1">
    <source>
        <dbReference type="SAM" id="MobiDB-lite"/>
    </source>
</evidence>
<feature type="region of interest" description="Disordered" evidence="1">
    <location>
        <begin position="2000"/>
        <end position="2057"/>
    </location>
</feature>
<gene>
    <name evidence="2" type="ORF">JYK02_37205</name>
</gene>
<dbReference type="InterPro" id="IPR022385">
    <property type="entry name" value="Rhs_assc_core"/>
</dbReference>
<feature type="compositionally biased region" description="Basic and acidic residues" evidence="1">
    <location>
        <begin position="2018"/>
        <end position="2036"/>
    </location>
</feature>
<organism evidence="2 3">
    <name type="scientific">Corallococcus macrosporus</name>
    <dbReference type="NCBI Taxonomy" id="35"/>
    <lineage>
        <taxon>Bacteria</taxon>
        <taxon>Pseudomonadati</taxon>
        <taxon>Myxococcota</taxon>
        <taxon>Myxococcia</taxon>
        <taxon>Myxococcales</taxon>
        <taxon>Cystobacterineae</taxon>
        <taxon>Myxococcaceae</taxon>
        <taxon>Corallococcus</taxon>
    </lineage>
</organism>
<proteinExistence type="predicted"/>
<sequence>MAMALTAVGVAIAQTAGEPPSAEEVQSAVDKATRVPFPELGGARAAGAQGEVTLGSMRSLYESADVTVQSPLGPVSFVRYYGLDTRDNTADYNKRPRWTPFGSMRADTSASYRAGTFNGQCGAAEDRNNCRGGLRWWHNFESWVEYKAKERPCLDEPRVCAGKDKEYDVTWTVHAPDGRLYSFPACSLDDIHGNHLSQCYARNLSDPGVKLVLLANGTAYGGAFVLYTPAARYVYDTPFGIEPQEPGWVNFRLSYILAPEQLYAEDGITPPGDACLTVGPNTPCQRRLATIHYGPVCLSDKTTVRNPLENYVTHVDVAGAGTLLLQYHAVYLRDRKQMVNTFADGGTDGKYIPPKECVLSKILLLAPEGDSTPAREVASYGYSQGLFEEDVGTTTQTLGGLLSDVVVSPGSGPAASIETRLHYEYTEAVLPKDGGPSLQPLRTFRVLRNGLLERELVVDASDGSYVTRTQVGDTKVDLWADNNGIPQDGGFVPYCSPGNFTKNGVNSAGQTIVCRGDQWQYQQAESVLLGNGSGALVAGVQQGSHLGTSNTNPNGPLVSTVVFDGGTFEALPALPRKCSWAVEAYNPCGEGVFCPKYSSLYAYAPAKQVDTRGNKLVLESNLAPLDAGVPSSTEWYPVAMPHVEVHVAHEGASLDDGSDALQTTYFNYAYVGHFQQKVKDEYGYSVLETTNGSTYRIRRHYDVPTGRLTGVVQMGYTLQFNAASNSWAPALRHVGTFYRTRYSCGIADADAGTLINANEGEAWGRVVEVSGPCLVTGLDATACAPGQPSVPLTQYEYHPATAAPRLAGRLAVRRVFSRTAGDGTCNMPDVAVEPKPYVETRYDDYDVQGRLTQWRNENGVKTKYVYSGDKLVESRVADGNPLVAVTTYGYDNGEGTGNWVHYPDGRYEVQCFRKNTAPGVGCSGGVLTDKLQWTATARFPSAWDYTERTDYKYAANGQLVGEEVLDSSGVPRRKRYFEGDPLGRTTYEATGSALPEPSSDSRYHQVSLFDMEGNRVGLGLPYQPSSSPLEPLCGGFGPQSTQANALPASPLCKAFEYDRLNRLSRLMEPLDTQGSQTATTCLSYDGRGNLAGVGRAGPNQACAPNVETSVRYVHDDFGNLVQVVAPWARALSGWAGEYHYAYDAAGNLTVKQTPTMAHSNAPAWVEYNYDAMRRVLTAQAASKNWANPQTPNRVTLYAYGYDGQVTPPSMCPGGAGNPDGTPNVKGRAQVLTDSFGDTWYHYDVHGNPRAHWRVRASGQPARTQACSRGNTSNTPNRWFYFDQAGRMINEVLPGGRPLTYLYYGNDTGLSHRVAEVRAATWDGSRWATMMTLIKDIQWEPYGGIKSYAVNTHLSTGMGTTPWRYVDYLRTAPATVPLSQCNDTNIVSGNDLTGRLKAITVSTEAARNVIHHGDIYKRVYTWKADQVVREDTCVLETANVAPETVKYEGAQGEAGYDTRGQLRHVTGTVTNRPHDLRTYTYDALGNRLSERRGDFVFQLGYAPEQYGMRGELPRTRSVSQCTAGDASCQQSTALTAPTEHYGYDDDGRLSEKTLNSGGAGGDVLTGLTFGTGLDAEHAALGTVYKSVAENFVFGGDTWEYFYDAQGRRRLKLYSTGAREEYFYDKTALLEDWSISSLTSTQPDSVRDEYIWLGSRPVAFFKTRVSSTGGRVPDFTGTCERFSDDVEPACGVYFPVTDVLGKPVLMLDGAGLVTGVADYDPFGHVNRVSHPADSPHPSTERGAQRLLLETSTALPALRSGIKVQVRGRFTYLMGKAGSEAFLTDGAGARLTPATSMGTSIPDLSGRSVATPWVNAASTVRVYFKEPTTTLGEPTEWGASLEGLEYRRFQTGATPVWLPLRLPGQYHDAETGLFENWNRYYDPSIGRYLGPDPLAFSPQSLLSEALAGRGVSPYAYANNNPVNLADPEGLQAAQASNPELWQQFLAGAAAVGAAVSDGVAWLGARAVAVVSPVMAGVAGVLLPTDAHAPNVQDAPAVLNEGKKEGAPTAQEPEAGAPARTQHGEERAEQARSGDDHRQVGDANRVVGQGRQFTDSETGNTIHVSGDRVVVTNGQGQIVTQFRNTRANTQSRIQNGRWIPK</sequence>
<comment type="caution">
    <text evidence="2">The sequence shown here is derived from an EMBL/GenBank/DDBJ whole genome shotgun (WGS) entry which is preliminary data.</text>
</comment>
<evidence type="ECO:0000313" key="3">
    <source>
        <dbReference type="Proteomes" id="UP000664052"/>
    </source>
</evidence>
<protein>
    <submittedName>
        <fullName evidence="2">RHS repeat-associated core domain-containing protein</fullName>
    </submittedName>
</protein>
<name>A0ABS3DPE8_9BACT</name>
<dbReference type="NCBIfam" id="TIGR03696">
    <property type="entry name" value="Rhs_assc_core"/>
    <property type="match status" value="1"/>
</dbReference>
<dbReference type="Proteomes" id="UP000664052">
    <property type="component" value="Unassembled WGS sequence"/>
</dbReference>
<dbReference type="Gene3D" id="2.180.10.10">
    <property type="entry name" value="RHS repeat-associated core"/>
    <property type="match status" value="3"/>
</dbReference>
<reference evidence="2 3" key="1">
    <citation type="submission" date="2021-02" db="EMBL/GenBank/DDBJ databases">
        <title>De Novo genome assembly of isolated myxobacteria.</title>
        <authorList>
            <person name="Stevens D.C."/>
        </authorList>
    </citation>
    <scope>NUCLEOTIDE SEQUENCE [LARGE SCALE GENOMIC DNA]</scope>
    <source>
        <strain evidence="2 3">ATCC 29039</strain>
    </source>
</reference>
<feature type="compositionally biased region" description="Polar residues" evidence="1">
    <location>
        <begin position="2047"/>
        <end position="2057"/>
    </location>
</feature>
<keyword evidence="3" id="KW-1185">Reference proteome</keyword>
<dbReference type="PANTHER" id="PTHR32305">
    <property type="match status" value="1"/>
</dbReference>
<dbReference type="PANTHER" id="PTHR32305:SF15">
    <property type="entry name" value="PROTEIN RHSA-RELATED"/>
    <property type="match status" value="1"/>
</dbReference>
<accession>A0ABS3DPE8</accession>
<evidence type="ECO:0000313" key="2">
    <source>
        <dbReference type="EMBL" id="MBN8233167.1"/>
    </source>
</evidence>
<dbReference type="InterPro" id="IPR050708">
    <property type="entry name" value="T6SS_VgrG/RHS"/>
</dbReference>
<dbReference type="EMBL" id="JAFIMU010000017">
    <property type="protein sequence ID" value="MBN8233167.1"/>
    <property type="molecule type" value="Genomic_DNA"/>
</dbReference>